<evidence type="ECO:0000256" key="1">
    <source>
        <dbReference type="ARBA" id="ARBA00022801"/>
    </source>
</evidence>
<sequence length="143" mass="15242">MRTSETKTAAVGAMPGKQTELFERPQGTLAYTQYGGDGELVLMLPGMGALRSEYRFLGPALADAGYRAVAIDLRGQGESSVPWDAYDVPAVGDDIVAMLDHLGGQPAHLIGTSFAPAPIVWAAAEQPDRVRSLVLINPFVRET</sequence>
<accession>A0A956RP43</accession>
<dbReference type="InterPro" id="IPR029058">
    <property type="entry name" value="AB_hydrolase_fold"/>
</dbReference>
<dbReference type="SUPFAM" id="SSF53474">
    <property type="entry name" value="alpha/beta-Hydrolases"/>
    <property type="match status" value="1"/>
</dbReference>
<organism evidence="3 4">
    <name type="scientific">Eiseniibacteriota bacterium</name>
    <dbReference type="NCBI Taxonomy" id="2212470"/>
    <lineage>
        <taxon>Bacteria</taxon>
        <taxon>Candidatus Eiseniibacteriota</taxon>
    </lineage>
</organism>
<name>A0A956RP43_UNCEI</name>
<proteinExistence type="predicted"/>
<dbReference type="InterPro" id="IPR000639">
    <property type="entry name" value="Epox_hydrolase-like"/>
</dbReference>
<feature type="domain" description="AB hydrolase-1" evidence="2">
    <location>
        <begin position="40"/>
        <end position="138"/>
    </location>
</feature>
<dbReference type="GO" id="GO:0016787">
    <property type="term" value="F:hydrolase activity"/>
    <property type="evidence" value="ECO:0007669"/>
    <property type="project" value="UniProtKB-KW"/>
</dbReference>
<dbReference type="Proteomes" id="UP000697710">
    <property type="component" value="Unassembled WGS sequence"/>
</dbReference>
<gene>
    <name evidence="3" type="ORF">KC729_04985</name>
</gene>
<comment type="caution">
    <text evidence="3">The sequence shown here is derived from an EMBL/GenBank/DDBJ whole genome shotgun (WGS) entry which is preliminary data.</text>
</comment>
<reference evidence="3" key="2">
    <citation type="journal article" date="2021" name="Microbiome">
        <title>Successional dynamics and alternative stable states in a saline activated sludge microbial community over 9 years.</title>
        <authorList>
            <person name="Wang Y."/>
            <person name="Ye J."/>
            <person name="Ju F."/>
            <person name="Liu L."/>
            <person name="Boyd J.A."/>
            <person name="Deng Y."/>
            <person name="Parks D.H."/>
            <person name="Jiang X."/>
            <person name="Yin X."/>
            <person name="Woodcroft B.J."/>
            <person name="Tyson G.W."/>
            <person name="Hugenholtz P."/>
            <person name="Polz M.F."/>
            <person name="Zhang T."/>
        </authorList>
    </citation>
    <scope>NUCLEOTIDE SEQUENCE</scope>
    <source>
        <strain evidence="3">HKST-UBA01</strain>
    </source>
</reference>
<evidence type="ECO:0000259" key="2">
    <source>
        <dbReference type="Pfam" id="PF00561"/>
    </source>
</evidence>
<dbReference type="PRINTS" id="PR00412">
    <property type="entry name" value="EPOXHYDRLASE"/>
</dbReference>
<dbReference type="Pfam" id="PF00561">
    <property type="entry name" value="Abhydrolase_1"/>
    <property type="match status" value="1"/>
</dbReference>
<evidence type="ECO:0000313" key="3">
    <source>
        <dbReference type="EMBL" id="MCA9727017.1"/>
    </source>
</evidence>
<dbReference type="PRINTS" id="PR00111">
    <property type="entry name" value="ABHYDROLASE"/>
</dbReference>
<protein>
    <submittedName>
        <fullName evidence="3">Alpha/beta fold hydrolase</fullName>
    </submittedName>
</protein>
<keyword evidence="1 3" id="KW-0378">Hydrolase</keyword>
<feature type="non-terminal residue" evidence="3">
    <location>
        <position position="143"/>
    </location>
</feature>
<dbReference type="Gene3D" id="3.40.50.1820">
    <property type="entry name" value="alpha/beta hydrolase"/>
    <property type="match status" value="1"/>
</dbReference>
<dbReference type="AlphaFoldDB" id="A0A956RP43"/>
<dbReference type="InterPro" id="IPR000073">
    <property type="entry name" value="AB_hydrolase_1"/>
</dbReference>
<evidence type="ECO:0000313" key="4">
    <source>
        <dbReference type="Proteomes" id="UP000697710"/>
    </source>
</evidence>
<dbReference type="EMBL" id="JAGQHR010000098">
    <property type="protein sequence ID" value="MCA9727017.1"/>
    <property type="molecule type" value="Genomic_DNA"/>
</dbReference>
<dbReference type="PANTHER" id="PTHR43329">
    <property type="entry name" value="EPOXIDE HYDROLASE"/>
    <property type="match status" value="1"/>
</dbReference>
<reference evidence="3" key="1">
    <citation type="submission" date="2020-04" db="EMBL/GenBank/DDBJ databases">
        <authorList>
            <person name="Zhang T."/>
        </authorList>
    </citation>
    <scope>NUCLEOTIDE SEQUENCE</scope>
    <source>
        <strain evidence="3">HKST-UBA01</strain>
    </source>
</reference>